<dbReference type="SUPFAM" id="SSF81321">
    <property type="entry name" value="Family A G protein-coupled receptor-like"/>
    <property type="match status" value="1"/>
</dbReference>
<gene>
    <name evidence="2" type="ORF">ACOC_LOCUS11120</name>
</gene>
<reference evidence="2 3" key="2">
    <citation type="submission" date="2018-11" db="EMBL/GenBank/DDBJ databases">
        <authorList>
            <consortium name="Pathogen Informatics"/>
        </authorList>
    </citation>
    <scope>NUCLEOTIDE SEQUENCE [LARGE SCALE GENOMIC DNA]</scope>
    <source>
        <strain evidence="2 3">Costa Rica</strain>
    </source>
</reference>
<dbReference type="Pfam" id="PF10316">
    <property type="entry name" value="7TM_GPCR_Srbc"/>
    <property type="match status" value="1"/>
</dbReference>
<dbReference type="PANTHER" id="PTHR23360">
    <property type="entry name" value="G-PROTEIN COUPLED RECEPTORS FAMILY 1 PROFILE DOMAIN-CONTAINING PROTEIN-RELATED"/>
    <property type="match status" value="1"/>
</dbReference>
<reference evidence="4" key="1">
    <citation type="submission" date="2017-02" db="UniProtKB">
        <authorList>
            <consortium name="WormBaseParasite"/>
        </authorList>
    </citation>
    <scope>IDENTIFICATION</scope>
</reference>
<feature type="transmembrane region" description="Helical" evidence="1">
    <location>
        <begin position="108"/>
        <end position="127"/>
    </location>
</feature>
<organism evidence="4">
    <name type="scientific">Angiostrongylus costaricensis</name>
    <name type="common">Nematode worm</name>
    <dbReference type="NCBI Taxonomy" id="334426"/>
    <lineage>
        <taxon>Eukaryota</taxon>
        <taxon>Metazoa</taxon>
        <taxon>Ecdysozoa</taxon>
        <taxon>Nematoda</taxon>
        <taxon>Chromadorea</taxon>
        <taxon>Rhabditida</taxon>
        <taxon>Rhabditina</taxon>
        <taxon>Rhabditomorpha</taxon>
        <taxon>Strongyloidea</taxon>
        <taxon>Metastrongylidae</taxon>
        <taxon>Angiostrongylus</taxon>
    </lineage>
</organism>
<evidence type="ECO:0000256" key="1">
    <source>
        <dbReference type="SAM" id="Phobius"/>
    </source>
</evidence>
<keyword evidence="1" id="KW-0812">Transmembrane</keyword>
<dbReference type="AlphaFoldDB" id="A0A0R3PXR8"/>
<dbReference type="EMBL" id="UYYA01004616">
    <property type="protein sequence ID" value="VDM62705.1"/>
    <property type="molecule type" value="Genomic_DNA"/>
</dbReference>
<sequence length="167" mass="18861">MSVVTNLIIYMCESFFIIVANIPLVIAILLRKRNRERREFLIAAAMILGDIIYALGFFLSATKMLENLSRGEQLKTRSECMMHVSTIALFFGSSLIGQMNTVTAIDRFLAVAFPIWYYQTTACYPIVMLSELRFRGVGLDEYVEAAKISGSMEAAWITKNYGDDLCL</sequence>
<dbReference type="Gene3D" id="1.20.1070.10">
    <property type="entry name" value="Rhodopsin 7-helix transmembrane proteins"/>
    <property type="match status" value="1"/>
</dbReference>
<dbReference type="InterPro" id="IPR047130">
    <property type="entry name" value="7TM_GPCR_Srsx_nematod"/>
</dbReference>
<dbReference type="PANTHER" id="PTHR23360:SF26">
    <property type="entry name" value="G-PROTEIN COUPLED RECEPTORS FAMILY 1 PROFILE DOMAIN-CONTAINING PROTEIN"/>
    <property type="match status" value="1"/>
</dbReference>
<dbReference type="InterPro" id="IPR019420">
    <property type="entry name" value="7TM_GPCR_serpentine_rcpt_Srbc"/>
</dbReference>
<accession>A0A0R3PXR8</accession>
<feature type="transmembrane region" description="Helical" evidence="1">
    <location>
        <begin position="80"/>
        <end position="96"/>
    </location>
</feature>
<keyword evidence="3" id="KW-1185">Reference proteome</keyword>
<evidence type="ECO:0000313" key="2">
    <source>
        <dbReference type="EMBL" id="VDM62705.1"/>
    </source>
</evidence>
<feature type="transmembrane region" description="Helical" evidence="1">
    <location>
        <begin position="7"/>
        <end position="28"/>
    </location>
</feature>
<evidence type="ECO:0000313" key="4">
    <source>
        <dbReference type="WBParaSite" id="ACOC_0001111901-mRNA-1"/>
    </source>
</evidence>
<dbReference type="Proteomes" id="UP000267027">
    <property type="component" value="Unassembled WGS sequence"/>
</dbReference>
<evidence type="ECO:0000313" key="3">
    <source>
        <dbReference type="Proteomes" id="UP000267027"/>
    </source>
</evidence>
<dbReference type="WBParaSite" id="ACOC_0001111901-mRNA-1">
    <property type="protein sequence ID" value="ACOC_0001111901-mRNA-1"/>
    <property type="gene ID" value="ACOC_0001111901"/>
</dbReference>
<name>A0A0R3PXR8_ANGCS</name>
<protein>
    <submittedName>
        <fullName evidence="4">G_PROTEIN_RECEP_F1_2 domain-containing protein</fullName>
    </submittedName>
</protein>
<dbReference type="OrthoDB" id="5811993at2759"/>
<keyword evidence="1" id="KW-0472">Membrane</keyword>
<feature type="transmembrane region" description="Helical" evidence="1">
    <location>
        <begin position="40"/>
        <end position="59"/>
    </location>
</feature>
<keyword evidence="1" id="KW-1133">Transmembrane helix</keyword>
<proteinExistence type="predicted"/>